<keyword evidence="2" id="KW-1185">Reference proteome</keyword>
<gene>
    <name evidence="1" type="ORF">L1987_39642</name>
</gene>
<dbReference type="EMBL" id="CM042029">
    <property type="protein sequence ID" value="KAI3796955.1"/>
    <property type="molecule type" value="Genomic_DNA"/>
</dbReference>
<proteinExistence type="predicted"/>
<sequence length="1109" mass="123906">MEIKSPPTCPNTVTVRRNPPRRARPTPYSAAPLSQPPTSKTSSAIRSFPIQDILSIEIPERQEVLESSSSDEPSDAEKLKVFLRIRPIVTQQKVGGLLKNGGQKNVWPQNPRKKDASKTAKDAGKKMIETCLKVNDSHSVTLCVPQSLSDARRTKSEVYEGFSHVFCDKSSQDEVYERMMNPLVVDFLKGKSGMLAAMGPSGSGKTHTVFGSTRQPGMVSLALRQIFSQKESGISKCSRTFYLSMFEIYSERGKGEKIMDLSQGGYLYLQQSNIKGLKEEVIHDVQQAESLIASGMLKRSTAMTNSNIQSSRSQCIINIRCDLVYLDEDQSCTAILTIVDLAGAEREKRTGNQGARLLESNFINNTSMVFGLCLRSLLEHQKNPKKPLHKHFQNSMLTKYLRDFLEGKKRMALILTAKAGEEDYQDTSYLLRQASPFMNIKFETIEEQPLGNKRRTQTLPKLEQAKRMKLNSNEVCMDDEMKGGLLHEPHKEELVAEPDKEVETNGSSFQFPVNINIKENKNKSIKESITDPAKKARENQILLNLSRALWKVLKEYKNKLEASEKEADALRHELMKASCSCGKVLAEEKSNGQVSSSQSIKMKCIKKQIVTDTVATSVSLLPDCSNTVNLENQVDAQVSCSKHCEEHVDIRVVSSINDTSSVEVASTTLNVQNFEEQSNEDTSSVEVASTSLNVQSFEEQSNEKNVPCEYVVFDKEDLQELGHTEFGSDIAGYDTLESGVSDFELQLHGDEVPFLTKGDERKHGEEKSYAQDSSSDLSESEGFENRDILDDTVTIDHEINSVEVKLKSSAPEKFEEQSKEKVDVLSPYVVLYKQEFKEFGERETSGEITGCDNLESADCDSEVHVHEEKDSSFDMGDQWQHEEDSNAQFQSLNPSESQCFEKQNILDDSGISFAEVVSISGGLEMLEDQSKEIVEVEVSTPNVVCDKQDLKEVEERDANEEVTVADEVSSSLEVVQPEQEEKEVNAPISSSDLDGSKSVRNTQFIDSTEAPDQQLVLPDDVISSQRCNDSKLPEVPSVQPSEPFAAVKPKRRLRPASSVMLKNINILDFDDATTLPKQRNGKRGENEDGRKRTQGSISLLRILKQNLHH</sequence>
<reference evidence="2" key="1">
    <citation type="journal article" date="2022" name="Mol. Ecol. Resour.">
        <title>The genomes of chicory, endive, great burdock and yacon provide insights into Asteraceae palaeo-polyploidization history and plant inulin production.</title>
        <authorList>
            <person name="Fan W."/>
            <person name="Wang S."/>
            <person name="Wang H."/>
            <person name="Wang A."/>
            <person name="Jiang F."/>
            <person name="Liu H."/>
            <person name="Zhao H."/>
            <person name="Xu D."/>
            <person name="Zhang Y."/>
        </authorList>
    </citation>
    <scope>NUCLEOTIDE SEQUENCE [LARGE SCALE GENOMIC DNA]</scope>
    <source>
        <strain evidence="2">cv. Yunnan</strain>
    </source>
</reference>
<evidence type="ECO:0000313" key="1">
    <source>
        <dbReference type="EMBL" id="KAI3796955.1"/>
    </source>
</evidence>
<accession>A0ACB9HPA8</accession>
<protein>
    <submittedName>
        <fullName evidence="1">Uncharacterized protein</fullName>
    </submittedName>
</protein>
<organism evidence="1 2">
    <name type="scientific">Smallanthus sonchifolius</name>
    <dbReference type="NCBI Taxonomy" id="185202"/>
    <lineage>
        <taxon>Eukaryota</taxon>
        <taxon>Viridiplantae</taxon>
        <taxon>Streptophyta</taxon>
        <taxon>Embryophyta</taxon>
        <taxon>Tracheophyta</taxon>
        <taxon>Spermatophyta</taxon>
        <taxon>Magnoliopsida</taxon>
        <taxon>eudicotyledons</taxon>
        <taxon>Gunneridae</taxon>
        <taxon>Pentapetalae</taxon>
        <taxon>asterids</taxon>
        <taxon>campanulids</taxon>
        <taxon>Asterales</taxon>
        <taxon>Asteraceae</taxon>
        <taxon>Asteroideae</taxon>
        <taxon>Heliantheae alliance</taxon>
        <taxon>Millerieae</taxon>
        <taxon>Smallanthus</taxon>
    </lineage>
</organism>
<comment type="caution">
    <text evidence="1">The sequence shown here is derived from an EMBL/GenBank/DDBJ whole genome shotgun (WGS) entry which is preliminary data.</text>
</comment>
<dbReference type="Proteomes" id="UP001056120">
    <property type="component" value="Linkage Group LG12"/>
</dbReference>
<evidence type="ECO:0000313" key="2">
    <source>
        <dbReference type="Proteomes" id="UP001056120"/>
    </source>
</evidence>
<reference evidence="1 2" key="2">
    <citation type="journal article" date="2022" name="Mol. Ecol. Resour.">
        <title>The genomes of chicory, endive, great burdock and yacon provide insights into Asteraceae paleo-polyploidization history and plant inulin production.</title>
        <authorList>
            <person name="Fan W."/>
            <person name="Wang S."/>
            <person name="Wang H."/>
            <person name="Wang A."/>
            <person name="Jiang F."/>
            <person name="Liu H."/>
            <person name="Zhao H."/>
            <person name="Xu D."/>
            <person name="Zhang Y."/>
        </authorList>
    </citation>
    <scope>NUCLEOTIDE SEQUENCE [LARGE SCALE GENOMIC DNA]</scope>
    <source>
        <strain evidence="2">cv. Yunnan</strain>
        <tissue evidence="1">Leaves</tissue>
    </source>
</reference>
<name>A0ACB9HPA8_9ASTR</name>